<name>A0ABP9J0T4_9ACTN</name>
<evidence type="ECO:0000313" key="1">
    <source>
        <dbReference type="EMBL" id="GAA5015244.1"/>
    </source>
</evidence>
<dbReference type="Proteomes" id="UP001501759">
    <property type="component" value="Unassembled WGS sequence"/>
</dbReference>
<keyword evidence="2" id="KW-1185">Reference proteome</keyword>
<organism evidence="1 2">
    <name type="scientific">Streptomyces siamensis</name>
    <dbReference type="NCBI Taxonomy" id="1274986"/>
    <lineage>
        <taxon>Bacteria</taxon>
        <taxon>Bacillati</taxon>
        <taxon>Actinomycetota</taxon>
        <taxon>Actinomycetes</taxon>
        <taxon>Kitasatosporales</taxon>
        <taxon>Streptomycetaceae</taxon>
        <taxon>Streptomyces</taxon>
    </lineage>
</organism>
<dbReference type="EMBL" id="BAABKB010000013">
    <property type="protein sequence ID" value="GAA5015244.1"/>
    <property type="molecule type" value="Genomic_DNA"/>
</dbReference>
<comment type="caution">
    <text evidence="1">The sequence shown here is derived from an EMBL/GenBank/DDBJ whole genome shotgun (WGS) entry which is preliminary data.</text>
</comment>
<accession>A0ABP9J0T4</accession>
<protein>
    <submittedName>
        <fullName evidence="1">Uncharacterized protein</fullName>
    </submittedName>
</protein>
<sequence>MNVQEMETERVRELLGRAVDDVRTPRGRGSEAVFAQASRLRWRRRAATTGVTAAAVAAALVLGPGLLDDRGRETNVAGRPTAGEFTSKAGRFAKLLPAGTGRVSEVSLLRLVKQVPKAPLPKPVGPYDGDYAVSRDGGVGYISVHLSTAKEIKAKTGGLGLQDPCKDSPRDGTVDCTSEKLPNGNVLGIHRTGAPDPGSYSYPTWGPELVATLRLADGGVLHVRANGGFQGKGQLGPLLRTPPLDRDQLRKLTLNPKLLP</sequence>
<proteinExistence type="predicted"/>
<dbReference type="RefSeq" id="WP_345650540.1">
    <property type="nucleotide sequence ID" value="NZ_BAABKB010000013.1"/>
</dbReference>
<gene>
    <name evidence="1" type="ORF">GCM10023335_39880</name>
</gene>
<reference evidence="2" key="1">
    <citation type="journal article" date="2019" name="Int. J. Syst. Evol. Microbiol.">
        <title>The Global Catalogue of Microorganisms (GCM) 10K type strain sequencing project: providing services to taxonomists for standard genome sequencing and annotation.</title>
        <authorList>
            <consortium name="The Broad Institute Genomics Platform"/>
            <consortium name="The Broad Institute Genome Sequencing Center for Infectious Disease"/>
            <person name="Wu L."/>
            <person name="Ma J."/>
        </authorList>
    </citation>
    <scope>NUCLEOTIDE SEQUENCE [LARGE SCALE GENOMIC DNA]</scope>
    <source>
        <strain evidence="2">JCM 18409</strain>
    </source>
</reference>
<evidence type="ECO:0000313" key="2">
    <source>
        <dbReference type="Proteomes" id="UP001501759"/>
    </source>
</evidence>